<dbReference type="EMBL" id="CACVKT020006284">
    <property type="protein sequence ID" value="CAC5400660.1"/>
    <property type="molecule type" value="Genomic_DNA"/>
</dbReference>
<sequence>MISQLKESGVQLTVNNREPVQLATNFLANYLTDGDSHEHTGRRDIHNAESTQIAESQPINSSYVLAPPLVTDPDMLAYSGQDTLSRGIDSSNMGKTASYILKNTLPLEEKIRRDIWSDVYLDLIKLSPNFNEEENDDILFSSKNVKISTAAKAKQITNIHQWTAAFDIFMSIHHVN</sequence>
<proteinExistence type="predicted"/>
<protein>
    <submittedName>
        <fullName evidence="1">Uncharacterized protein</fullName>
    </submittedName>
</protein>
<name>A0A6J8D0H4_MYTCO</name>
<dbReference type="Proteomes" id="UP000507470">
    <property type="component" value="Unassembled WGS sequence"/>
</dbReference>
<organism evidence="1 2">
    <name type="scientific">Mytilus coruscus</name>
    <name type="common">Sea mussel</name>
    <dbReference type="NCBI Taxonomy" id="42192"/>
    <lineage>
        <taxon>Eukaryota</taxon>
        <taxon>Metazoa</taxon>
        <taxon>Spiralia</taxon>
        <taxon>Lophotrochozoa</taxon>
        <taxon>Mollusca</taxon>
        <taxon>Bivalvia</taxon>
        <taxon>Autobranchia</taxon>
        <taxon>Pteriomorphia</taxon>
        <taxon>Mytilida</taxon>
        <taxon>Mytiloidea</taxon>
        <taxon>Mytilidae</taxon>
        <taxon>Mytilinae</taxon>
        <taxon>Mytilus</taxon>
    </lineage>
</organism>
<evidence type="ECO:0000313" key="1">
    <source>
        <dbReference type="EMBL" id="CAC5400660.1"/>
    </source>
</evidence>
<gene>
    <name evidence="1" type="ORF">MCOR_34824</name>
</gene>
<dbReference type="OrthoDB" id="10379329at2759"/>
<evidence type="ECO:0000313" key="2">
    <source>
        <dbReference type="Proteomes" id="UP000507470"/>
    </source>
</evidence>
<accession>A0A6J8D0H4</accession>
<keyword evidence="2" id="KW-1185">Reference proteome</keyword>
<dbReference type="AlphaFoldDB" id="A0A6J8D0H4"/>
<reference evidence="1 2" key="1">
    <citation type="submission" date="2020-06" db="EMBL/GenBank/DDBJ databases">
        <authorList>
            <person name="Li R."/>
            <person name="Bekaert M."/>
        </authorList>
    </citation>
    <scope>NUCLEOTIDE SEQUENCE [LARGE SCALE GENOMIC DNA]</scope>
    <source>
        <strain evidence="2">wild</strain>
    </source>
</reference>